<keyword evidence="3" id="KW-1185">Reference proteome</keyword>
<dbReference type="Pfam" id="PF01063">
    <property type="entry name" value="Aminotran_4"/>
    <property type="match status" value="1"/>
</dbReference>
<dbReference type="InterPro" id="IPR001544">
    <property type="entry name" value="Aminotrans_IV"/>
</dbReference>
<dbReference type="Proteomes" id="UP000183585">
    <property type="component" value="Unassembled WGS sequence"/>
</dbReference>
<proteinExistence type="inferred from homology"/>
<evidence type="ECO:0000313" key="3">
    <source>
        <dbReference type="Proteomes" id="UP000183585"/>
    </source>
</evidence>
<organism evidence="2 3">
    <name type="scientific">Micromonospora carbonacea</name>
    <dbReference type="NCBI Taxonomy" id="47853"/>
    <lineage>
        <taxon>Bacteria</taxon>
        <taxon>Bacillati</taxon>
        <taxon>Actinomycetota</taxon>
        <taxon>Actinomycetes</taxon>
        <taxon>Micromonosporales</taxon>
        <taxon>Micromonosporaceae</taxon>
        <taxon>Micromonospora</taxon>
    </lineage>
</organism>
<dbReference type="InterPro" id="IPR050571">
    <property type="entry name" value="Class-IV_PLP-Dep_Aminotrnsfr"/>
</dbReference>
<dbReference type="InterPro" id="IPR043131">
    <property type="entry name" value="BCAT-like_N"/>
</dbReference>
<accession>A0A1C4U642</accession>
<evidence type="ECO:0000256" key="1">
    <source>
        <dbReference type="ARBA" id="ARBA00009320"/>
    </source>
</evidence>
<dbReference type="STRING" id="47853.TK50_18015"/>
<dbReference type="EMBL" id="FMCT01000001">
    <property type="protein sequence ID" value="SCE67141.1"/>
    <property type="molecule type" value="Genomic_DNA"/>
</dbReference>
<evidence type="ECO:0000313" key="2">
    <source>
        <dbReference type="EMBL" id="SCE67141.1"/>
    </source>
</evidence>
<comment type="similarity">
    <text evidence="1">Belongs to the class-IV pyridoxal-phosphate-dependent aminotransferase family.</text>
</comment>
<dbReference type="PANTHER" id="PTHR42743">
    <property type="entry name" value="AMINO-ACID AMINOTRANSFERASE"/>
    <property type="match status" value="1"/>
</dbReference>
<dbReference type="GO" id="GO:0016829">
    <property type="term" value="F:lyase activity"/>
    <property type="evidence" value="ECO:0007669"/>
    <property type="project" value="UniProtKB-KW"/>
</dbReference>
<dbReference type="SUPFAM" id="SSF56752">
    <property type="entry name" value="D-aminoacid aminotransferase-like PLP-dependent enzymes"/>
    <property type="match status" value="1"/>
</dbReference>
<dbReference type="GO" id="GO:0005829">
    <property type="term" value="C:cytosol"/>
    <property type="evidence" value="ECO:0007669"/>
    <property type="project" value="TreeGrafter"/>
</dbReference>
<dbReference type="InterPro" id="IPR043132">
    <property type="entry name" value="BCAT-like_C"/>
</dbReference>
<dbReference type="InterPro" id="IPR036038">
    <property type="entry name" value="Aminotransferase-like"/>
</dbReference>
<dbReference type="GO" id="GO:0046394">
    <property type="term" value="P:carboxylic acid biosynthetic process"/>
    <property type="evidence" value="ECO:0007669"/>
    <property type="project" value="UniProtKB-ARBA"/>
</dbReference>
<reference evidence="3" key="1">
    <citation type="submission" date="2016-06" db="EMBL/GenBank/DDBJ databases">
        <authorList>
            <person name="Varghese N."/>
            <person name="Submissions Spin"/>
        </authorList>
    </citation>
    <scope>NUCLEOTIDE SEQUENCE [LARGE SCALE GENOMIC DNA]</scope>
    <source>
        <strain evidence="3">DSM 43168</strain>
    </source>
</reference>
<dbReference type="AlphaFoldDB" id="A0A1C4U642"/>
<sequence>MAEVAGGAATGSGADVRVAVLGRGVVPAGAPVLRGDDLGALQGDGLFETMHVRGGRPWLRDEHLARLARGAARIGLPLPPAGVLVGLLEEVCAGWPVDAEGALRLVCTRGPEGGGPPSAHATLAGVPAAAREARRGGISVATLPLGVAATARPALGWLPVGVKSTSYAVSAAARRWAAGHGVDDALWVSTDGYALEGPTANVVWVAGRALCTVPADATGILPGVTAAWLLGHAAELGLTAEERMVTPAGLRAADGVWLTSSLRGLAPVHTLDGVRLPRSAHTDAAQALLAHPR</sequence>
<gene>
    <name evidence="2" type="ORF">GA0070563_101288</name>
</gene>
<dbReference type="PANTHER" id="PTHR42743:SF11">
    <property type="entry name" value="AMINODEOXYCHORISMATE LYASE"/>
    <property type="match status" value="1"/>
</dbReference>
<keyword evidence="2" id="KW-0456">Lyase</keyword>
<name>A0A1C4U642_9ACTN</name>
<protein>
    <submittedName>
        <fullName evidence="2">4-amino-4-deoxychorismate lyase</fullName>
    </submittedName>
</protein>
<dbReference type="Gene3D" id="3.20.10.10">
    <property type="entry name" value="D-amino Acid Aminotransferase, subunit A, domain 2"/>
    <property type="match status" value="1"/>
</dbReference>
<dbReference type="Gene3D" id="3.30.470.10">
    <property type="match status" value="1"/>
</dbReference>